<dbReference type="PANTHER" id="PTHR28582">
    <property type="entry name" value="TRNA-SPLICING ENDONUCLEASE SUBUNIT SEN15"/>
    <property type="match status" value="1"/>
</dbReference>
<keyword evidence="5" id="KW-1185">Reference proteome</keyword>
<dbReference type="OrthoDB" id="10467856at2759"/>
<evidence type="ECO:0000313" key="5">
    <source>
        <dbReference type="Proteomes" id="UP000663879"/>
    </source>
</evidence>
<evidence type="ECO:0000313" key="4">
    <source>
        <dbReference type="EMBL" id="CAF0724662.1"/>
    </source>
</evidence>
<sequence>MNHIDSKNKTAAFHIYGDLCEVKNYGKIVAHLCNETNFIYFEAEPKPNEIEYILPIDENDSNFKIDLINNIINNINKNHGVPNKQITRIKLGITSIDFTTIYYDFTFGIQSPFTKEQLSKANQ</sequence>
<proteinExistence type="inferred from homology"/>
<dbReference type="InterPro" id="IPR036167">
    <property type="entry name" value="tRNA_intron_Endo_cat-like_sf"/>
</dbReference>
<feature type="domain" description="tRNA-splicing endonuclease subunit Sen15" evidence="3">
    <location>
        <begin position="15"/>
        <end position="112"/>
    </location>
</feature>
<dbReference type="SUPFAM" id="SSF53032">
    <property type="entry name" value="tRNA-intron endonuclease catalytic domain-like"/>
    <property type="match status" value="1"/>
</dbReference>
<organism evidence="4 5">
    <name type="scientific">Brachionus calyciflorus</name>
    <dbReference type="NCBI Taxonomy" id="104777"/>
    <lineage>
        <taxon>Eukaryota</taxon>
        <taxon>Metazoa</taxon>
        <taxon>Spiralia</taxon>
        <taxon>Gnathifera</taxon>
        <taxon>Rotifera</taxon>
        <taxon>Eurotatoria</taxon>
        <taxon>Monogononta</taxon>
        <taxon>Pseudotrocha</taxon>
        <taxon>Ploima</taxon>
        <taxon>Brachionidae</taxon>
        <taxon>Brachionus</taxon>
    </lineage>
</organism>
<comment type="caution">
    <text evidence="4">The sequence shown here is derived from an EMBL/GenBank/DDBJ whole genome shotgun (WGS) entry which is preliminary data.</text>
</comment>
<keyword evidence="2" id="KW-0819">tRNA processing</keyword>
<dbReference type="GO" id="GO:0005634">
    <property type="term" value="C:nucleus"/>
    <property type="evidence" value="ECO:0007669"/>
    <property type="project" value="UniProtKB-ARBA"/>
</dbReference>
<dbReference type="InterPro" id="IPR011856">
    <property type="entry name" value="tRNA_endonuc-like_dom_sf"/>
</dbReference>
<dbReference type="GO" id="GO:0006388">
    <property type="term" value="P:tRNA splicing, via endonucleolytic cleavage and ligation"/>
    <property type="evidence" value="ECO:0007669"/>
    <property type="project" value="InterPro"/>
</dbReference>
<dbReference type="Gene3D" id="3.40.1350.10">
    <property type="match status" value="1"/>
</dbReference>
<dbReference type="AlphaFoldDB" id="A0A813MUF8"/>
<dbReference type="Pfam" id="PF09631">
    <property type="entry name" value="Sen15"/>
    <property type="match status" value="1"/>
</dbReference>
<evidence type="ECO:0000256" key="2">
    <source>
        <dbReference type="ARBA" id="ARBA00022694"/>
    </source>
</evidence>
<dbReference type="EMBL" id="CAJNOC010000189">
    <property type="protein sequence ID" value="CAF0724662.1"/>
    <property type="molecule type" value="Genomic_DNA"/>
</dbReference>
<accession>A0A813MUF8</accession>
<evidence type="ECO:0000256" key="1">
    <source>
        <dbReference type="ARBA" id="ARBA00006091"/>
    </source>
</evidence>
<dbReference type="PANTHER" id="PTHR28582:SF1">
    <property type="entry name" value="TRNA-SPLICING ENDONUCLEASE SUBUNIT SEN15"/>
    <property type="match status" value="1"/>
</dbReference>
<reference evidence="4" key="1">
    <citation type="submission" date="2021-02" db="EMBL/GenBank/DDBJ databases">
        <authorList>
            <person name="Nowell W R."/>
        </authorList>
    </citation>
    <scope>NUCLEOTIDE SEQUENCE</scope>
    <source>
        <strain evidence="4">Ploen Becks lab</strain>
    </source>
</reference>
<protein>
    <recommendedName>
        <fullName evidence="3">tRNA-splicing endonuclease subunit Sen15 domain-containing protein</fullName>
    </recommendedName>
</protein>
<dbReference type="GO" id="GO:0003676">
    <property type="term" value="F:nucleic acid binding"/>
    <property type="evidence" value="ECO:0007669"/>
    <property type="project" value="InterPro"/>
</dbReference>
<comment type="similarity">
    <text evidence="1">Belongs to the SEN15 family.</text>
</comment>
<dbReference type="Proteomes" id="UP000663879">
    <property type="component" value="Unassembled WGS sequence"/>
</dbReference>
<gene>
    <name evidence="4" type="ORF">OXX778_LOCUS2430</name>
</gene>
<dbReference type="InterPro" id="IPR018593">
    <property type="entry name" value="tRNA-endonuc_su_Sen15"/>
</dbReference>
<evidence type="ECO:0000259" key="3">
    <source>
        <dbReference type="Pfam" id="PF09631"/>
    </source>
</evidence>
<name>A0A813MUF8_9BILA</name>